<protein>
    <submittedName>
        <fullName evidence="2">Uncharacterized protein</fullName>
    </submittedName>
</protein>
<dbReference type="STRING" id="547559.Nmag_1399"/>
<dbReference type="HOGENOM" id="CLU_1656918_0_0_2"/>
<organism evidence="2 3">
    <name type="scientific">Natrialba magadii (strain ATCC 43099 / DSM 3394 / CCM 3739 / CIP 104546 / IAM 13178 / JCM 8861 / NBRC 102185 / NCIMB 2190 / MS3)</name>
    <name type="common">Natronobacterium magadii</name>
    <dbReference type="NCBI Taxonomy" id="547559"/>
    <lineage>
        <taxon>Archaea</taxon>
        <taxon>Methanobacteriati</taxon>
        <taxon>Methanobacteriota</taxon>
        <taxon>Stenosarchaea group</taxon>
        <taxon>Halobacteria</taxon>
        <taxon>Halobacteriales</taxon>
        <taxon>Natrialbaceae</taxon>
        <taxon>Natrialba</taxon>
    </lineage>
</organism>
<gene>
    <name evidence="2" type="ordered locus">Nmag_1399</name>
</gene>
<feature type="region of interest" description="Disordered" evidence="1">
    <location>
        <begin position="17"/>
        <end position="54"/>
    </location>
</feature>
<dbReference type="PaxDb" id="547559-Nmag_1399"/>
<evidence type="ECO:0000256" key="1">
    <source>
        <dbReference type="SAM" id="MobiDB-lite"/>
    </source>
</evidence>
<dbReference type="GeneID" id="41351055"/>
<accession>D3ST32</accession>
<dbReference type="AlphaFoldDB" id="D3ST32"/>
<dbReference type="EMBL" id="CP001932">
    <property type="protein sequence ID" value="ADD04978.1"/>
    <property type="molecule type" value="Genomic_DNA"/>
</dbReference>
<keyword evidence="3" id="KW-1185">Reference proteome</keyword>
<sequence length="159" mass="17363">MYRRLLLSSISLVAVSGCTSNSDKEDGTDGDTATDSNSDDLGSSDTGSDNSDEYPPTGYIYVYLAITIPDDEPVYDAKEDNLTEVTDIERALETARSEYTDGLEDEIEPEDETHWENKLAEISGNSVADGNAGSKIEGDGVYVEYEGEKYILLYDQAES</sequence>
<evidence type="ECO:0000313" key="3">
    <source>
        <dbReference type="Proteomes" id="UP000001879"/>
    </source>
</evidence>
<proteinExistence type="predicted"/>
<dbReference type="KEGG" id="nmg:Nmag_1399"/>
<reference evidence="2 3" key="2">
    <citation type="journal article" date="2012" name="BMC Genomics">
        <title>A comparative genomics perspective on the genetic content of the alkaliphilic haloarchaeon Natrialba magadii ATCC 43099T.</title>
        <authorList>
            <person name="Siddaramappa S."/>
            <person name="Challacombe J.F."/>
            <person name="Decastro R.E."/>
            <person name="Pfeiffer F."/>
            <person name="Sastre D.E."/>
            <person name="Gimenez M.I."/>
            <person name="Paggi R.A."/>
            <person name="Detter J.C."/>
            <person name="Davenport K.W."/>
            <person name="Goodwin L.A."/>
            <person name="Kyrpides N."/>
            <person name="Tapia R."/>
            <person name="Pitluck S."/>
            <person name="Lucas S."/>
            <person name="Woyke T."/>
            <person name="Maupin-Furlow J.A."/>
        </authorList>
    </citation>
    <scope>NUCLEOTIDE SEQUENCE [LARGE SCALE GENOMIC DNA]</scope>
    <source>
        <strain evidence="3">ATCC 43099 / DSM 3394 / CCM 3739 / CIP 104546 / IAM 13178 / JCM 8861 / NBRC 102185 / NCIMB 2190 / MS3</strain>
    </source>
</reference>
<name>D3ST32_NATMM</name>
<dbReference type="PROSITE" id="PS51257">
    <property type="entry name" value="PROKAR_LIPOPROTEIN"/>
    <property type="match status" value="1"/>
</dbReference>
<dbReference type="eggNOG" id="arCOG12151">
    <property type="taxonomic scope" value="Archaea"/>
</dbReference>
<reference evidence="3" key="1">
    <citation type="submission" date="2010-02" db="EMBL/GenBank/DDBJ databases">
        <title>Complete sequence of chromosome of Natrialba magadii ATCC 43099.</title>
        <authorList>
            <consortium name="US DOE Joint Genome Institute"/>
            <person name="Lucas S."/>
            <person name="Copeland A."/>
            <person name="Lapidus A."/>
            <person name="Cheng J.-F."/>
            <person name="Bruce D."/>
            <person name="Goodwin L."/>
            <person name="Pitluck S."/>
            <person name="Davenport K."/>
            <person name="Saunders E."/>
            <person name="Detter J.C."/>
            <person name="Han C."/>
            <person name="Tapia R."/>
            <person name="Land M."/>
            <person name="Hauser L."/>
            <person name="Kyrpides N."/>
            <person name="Mikhailova N."/>
            <person name="De Castro R.E."/>
            <person name="Maupin-Furlow J.A."/>
            <person name="Woyke T."/>
        </authorList>
    </citation>
    <scope>NUCLEOTIDE SEQUENCE [LARGE SCALE GENOMIC DNA]</scope>
    <source>
        <strain evidence="3">ATCC 43099 / DSM 3394 / CCM 3739 / CIP 104546 / IAM 13178 / JCM 8861 / NBRC 102185 / NCIMB 2190 / MS3</strain>
    </source>
</reference>
<dbReference type="RefSeq" id="WP_012996514.1">
    <property type="nucleotide sequence ID" value="NC_013922.1"/>
</dbReference>
<dbReference type="Proteomes" id="UP000001879">
    <property type="component" value="Chromosome"/>
</dbReference>
<feature type="compositionally biased region" description="Low complexity" evidence="1">
    <location>
        <begin position="34"/>
        <end position="49"/>
    </location>
</feature>
<evidence type="ECO:0000313" key="2">
    <source>
        <dbReference type="EMBL" id="ADD04978.1"/>
    </source>
</evidence>